<proteinExistence type="predicted"/>
<organism evidence="1 2">
    <name type="scientific">Ricinus communis</name>
    <name type="common">Castor bean</name>
    <dbReference type="NCBI Taxonomy" id="3988"/>
    <lineage>
        <taxon>Eukaryota</taxon>
        <taxon>Viridiplantae</taxon>
        <taxon>Streptophyta</taxon>
        <taxon>Embryophyta</taxon>
        <taxon>Tracheophyta</taxon>
        <taxon>Spermatophyta</taxon>
        <taxon>Magnoliopsida</taxon>
        <taxon>eudicotyledons</taxon>
        <taxon>Gunneridae</taxon>
        <taxon>Pentapetalae</taxon>
        <taxon>rosids</taxon>
        <taxon>fabids</taxon>
        <taxon>Malpighiales</taxon>
        <taxon>Euphorbiaceae</taxon>
        <taxon>Acalyphoideae</taxon>
        <taxon>Acalypheae</taxon>
        <taxon>Ricinus</taxon>
    </lineage>
</organism>
<sequence>MQRQMLVGVAFGAEDIVLEHRLPGLAMGRRQGAQGEHGVQEGVAGQASPLVGRVPPVVHQHVDRLQRADVVPPQVWYVDRVAGFQLRGLGDFQGPGEARELLKVGVFERDEADGRSGRRPLEWAHVEVLHLIGREQSEAASSSDNTGDVLERVVVGGDDDTIADPDPGFDLGAEHRQGIILGEAGEGVPGRNRLGGQGRLFGVARMFGQEVEGLLEAGASASEIHAREIIVVEEASARFGRSEDRADRLAGVETRKIVEKRRV</sequence>
<evidence type="ECO:0000313" key="2">
    <source>
        <dbReference type="Proteomes" id="UP000008311"/>
    </source>
</evidence>
<name>B9TKA6_RICCO</name>
<gene>
    <name evidence="1" type="ORF">RCOM_1823900</name>
</gene>
<protein>
    <submittedName>
        <fullName evidence="1">Uncharacterized protein</fullName>
    </submittedName>
</protein>
<reference evidence="2" key="1">
    <citation type="journal article" date="2010" name="Nat. Biotechnol.">
        <title>Draft genome sequence of the oilseed species Ricinus communis.</title>
        <authorList>
            <person name="Chan A.P."/>
            <person name="Crabtree J."/>
            <person name="Zhao Q."/>
            <person name="Lorenzi H."/>
            <person name="Orvis J."/>
            <person name="Puiu D."/>
            <person name="Melake-Berhan A."/>
            <person name="Jones K.M."/>
            <person name="Redman J."/>
            <person name="Chen G."/>
            <person name="Cahoon E.B."/>
            <person name="Gedil M."/>
            <person name="Stanke M."/>
            <person name="Haas B.J."/>
            <person name="Wortman J.R."/>
            <person name="Fraser-Liggett C.M."/>
            <person name="Ravel J."/>
            <person name="Rabinowicz P.D."/>
        </authorList>
    </citation>
    <scope>NUCLEOTIDE SEQUENCE [LARGE SCALE GENOMIC DNA]</scope>
    <source>
        <strain evidence="2">cv. Hale</strain>
    </source>
</reference>
<dbReference type="AlphaFoldDB" id="B9TKA6"/>
<accession>B9TKA6</accession>
<dbReference type="EMBL" id="EQ984980">
    <property type="protein sequence ID" value="EEF23708.1"/>
    <property type="molecule type" value="Genomic_DNA"/>
</dbReference>
<dbReference type="Proteomes" id="UP000008311">
    <property type="component" value="Unassembled WGS sequence"/>
</dbReference>
<evidence type="ECO:0000313" key="1">
    <source>
        <dbReference type="EMBL" id="EEF23708.1"/>
    </source>
</evidence>
<keyword evidence="2" id="KW-1185">Reference proteome</keyword>
<feature type="non-terminal residue" evidence="1">
    <location>
        <position position="263"/>
    </location>
</feature>
<dbReference type="InParanoid" id="B9TKA6"/>